<feature type="compositionally biased region" description="Polar residues" evidence="2">
    <location>
        <begin position="88"/>
        <end position="108"/>
    </location>
</feature>
<comment type="caution">
    <text evidence="3">The sequence shown here is derived from an EMBL/GenBank/DDBJ whole genome shotgun (WGS) entry which is preliminary data.</text>
</comment>
<feature type="region of interest" description="Disordered" evidence="2">
    <location>
        <begin position="420"/>
        <end position="541"/>
    </location>
</feature>
<feature type="compositionally biased region" description="Low complexity" evidence="2">
    <location>
        <begin position="563"/>
        <end position="572"/>
    </location>
</feature>
<proteinExistence type="predicted"/>
<evidence type="ECO:0000313" key="4">
    <source>
        <dbReference type="Proteomes" id="UP000813461"/>
    </source>
</evidence>
<feature type="compositionally biased region" description="Polar residues" evidence="2">
    <location>
        <begin position="1"/>
        <end position="15"/>
    </location>
</feature>
<keyword evidence="4" id="KW-1185">Reference proteome</keyword>
<feature type="compositionally biased region" description="Polar residues" evidence="2">
    <location>
        <begin position="445"/>
        <end position="454"/>
    </location>
</feature>
<accession>A0A8K0VS94</accession>
<dbReference type="Proteomes" id="UP000813461">
    <property type="component" value="Unassembled WGS sequence"/>
</dbReference>
<evidence type="ECO:0000256" key="1">
    <source>
        <dbReference type="SAM" id="Coils"/>
    </source>
</evidence>
<feature type="compositionally biased region" description="Acidic residues" evidence="2">
    <location>
        <begin position="112"/>
        <end position="121"/>
    </location>
</feature>
<feature type="compositionally biased region" description="Acidic residues" evidence="2">
    <location>
        <begin position="480"/>
        <end position="491"/>
    </location>
</feature>
<feature type="compositionally biased region" description="Polar residues" evidence="2">
    <location>
        <begin position="573"/>
        <end position="582"/>
    </location>
</feature>
<feature type="compositionally biased region" description="Low complexity" evidence="2">
    <location>
        <begin position="506"/>
        <end position="522"/>
    </location>
</feature>
<keyword evidence="1" id="KW-0175">Coiled coil</keyword>
<evidence type="ECO:0000256" key="2">
    <source>
        <dbReference type="SAM" id="MobiDB-lite"/>
    </source>
</evidence>
<protein>
    <submittedName>
        <fullName evidence="3">Uncharacterized protein</fullName>
    </submittedName>
</protein>
<organism evidence="3 4">
    <name type="scientific">Paraphoma chrysanthemicola</name>
    <dbReference type="NCBI Taxonomy" id="798071"/>
    <lineage>
        <taxon>Eukaryota</taxon>
        <taxon>Fungi</taxon>
        <taxon>Dikarya</taxon>
        <taxon>Ascomycota</taxon>
        <taxon>Pezizomycotina</taxon>
        <taxon>Dothideomycetes</taxon>
        <taxon>Pleosporomycetidae</taxon>
        <taxon>Pleosporales</taxon>
        <taxon>Pleosporineae</taxon>
        <taxon>Phaeosphaeriaceae</taxon>
        <taxon>Paraphoma</taxon>
    </lineage>
</organism>
<dbReference type="OrthoDB" id="3905365at2759"/>
<dbReference type="AlphaFoldDB" id="A0A8K0VS94"/>
<feature type="region of interest" description="Disordered" evidence="2">
    <location>
        <begin position="277"/>
        <end position="297"/>
    </location>
</feature>
<name>A0A8K0VS94_9PLEO</name>
<feature type="compositionally biased region" description="Low complexity" evidence="2">
    <location>
        <begin position="528"/>
        <end position="541"/>
    </location>
</feature>
<feature type="region of interest" description="Disordered" evidence="2">
    <location>
        <begin position="71"/>
        <end position="157"/>
    </location>
</feature>
<dbReference type="EMBL" id="JAGMVJ010000028">
    <property type="protein sequence ID" value="KAH7070117.1"/>
    <property type="molecule type" value="Genomic_DNA"/>
</dbReference>
<evidence type="ECO:0000313" key="3">
    <source>
        <dbReference type="EMBL" id="KAH7070117.1"/>
    </source>
</evidence>
<feature type="compositionally biased region" description="Low complexity" evidence="2">
    <location>
        <begin position="277"/>
        <end position="291"/>
    </location>
</feature>
<feature type="region of interest" description="Disordered" evidence="2">
    <location>
        <begin position="1"/>
        <end position="24"/>
    </location>
</feature>
<reference evidence="3" key="1">
    <citation type="journal article" date="2021" name="Nat. Commun.">
        <title>Genetic determinants of endophytism in the Arabidopsis root mycobiome.</title>
        <authorList>
            <person name="Mesny F."/>
            <person name="Miyauchi S."/>
            <person name="Thiergart T."/>
            <person name="Pickel B."/>
            <person name="Atanasova L."/>
            <person name="Karlsson M."/>
            <person name="Huettel B."/>
            <person name="Barry K.W."/>
            <person name="Haridas S."/>
            <person name="Chen C."/>
            <person name="Bauer D."/>
            <person name="Andreopoulos W."/>
            <person name="Pangilinan J."/>
            <person name="LaButti K."/>
            <person name="Riley R."/>
            <person name="Lipzen A."/>
            <person name="Clum A."/>
            <person name="Drula E."/>
            <person name="Henrissat B."/>
            <person name="Kohler A."/>
            <person name="Grigoriev I.V."/>
            <person name="Martin F.M."/>
            <person name="Hacquard S."/>
        </authorList>
    </citation>
    <scope>NUCLEOTIDE SEQUENCE</scope>
    <source>
        <strain evidence="3">MPI-SDFR-AT-0120</strain>
    </source>
</reference>
<feature type="region of interest" description="Disordered" evidence="2">
    <location>
        <begin position="563"/>
        <end position="592"/>
    </location>
</feature>
<gene>
    <name evidence="3" type="ORF">FB567DRAFT_220491</name>
</gene>
<sequence length="666" mass="74011">MGDTETSTPRSTTEGPQLKAAKDKNCPFCGQAFTSSSLGRHLDLYIRPKNPKAADGIHLVDEIRKLRGGITRRQAKGSVSLSKKDDSGSSTPVNKKQSVASEDSSTLVHSPDDEDNDDDDELHIGKSRTHFQDVSWSHGKRQASRALGARTPDMRRDVSRQMQKADLDQRVKTGEEAEIASATEMALRELLKSVREANTKASGSTLFDFDPYTLNFPSLCLHVLPAPSTLFSPTPFPTADSWSITPPGQKQLDALNKQVRERLLAQQRQRQINQVYPAGPQSNASSAANSPLPTPPLFDPDPQKLFCHIADAFNHWMHQSERTRQEYWQIEILRCYARADDRRREAEVQLENARREIDYLKANRWTSGATDISPITIHLGTDTTKELGKLGMDYRNWDYDRLIEKWRGVVRDSKANTAGMAAQRALPGGPAGTRSCSMASLPPQHFTTINQPRQGSPVKVEAAPFTAPPTVVDEPNSDQLDAEGDDDEDIDVNQHTPPEEHAMNDPQPHSIRPQHQQHHIPLQPTPIHPTQQMQSHMQNQMHATQVQAQAQFQAQANAQAHAQAQAWAAARQHMNQSRNQNFSPHQHQQMSPHMQHVSHMNSAASSRRPSVQLMDPHAMNHNGMAGLPSSMSMATGMEGIQNHQDQFLRMDMGLSAGFVADDGMGS</sequence>
<feature type="compositionally biased region" description="Low complexity" evidence="2">
    <location>
        <begin position="583"/>
        <end position="592"/>
    </location>
</feature>
<feature type="coiled-coil region" evidence="1">
    <location>
        <begin position="336"/>
        <end position="363"/>
    </location>
</feature>